<gene>
    <name evidence="2" type="ORF">SAMN05444921_121182</name>
</gene>
<name>A0A1G9ZK29_9ACTN</name>
<dbReference type="Proteomes" id="UP000199063">
    <property type="component" value="Unassembled WGS sequence"/>
</dbReference>
<feature type="compositionally biased region" description="Gly residues" evidence="1">
    <location>
        <begin position="179"/>
        <end position="193"/>
    </location>
</feature>
<dbReference type="OrthoDB" id="5772641at2"/>
<evidence type="ECO:0000313" key="2">
    <source>
        <dbReference type="EMBL" id="SDN20873.1"/>
    </source>
</evidence>
<evidence type="ECO:0000313" key="3">
    <source>
        <dbReference type="Proteomes" id="UP000199063"/>
    </source>
</evidence>
<dbReference type="EMBL" id="FNHI01000021">
    <property type="protein sequence ID" value="SDN20873.1"/>
    <property type="molecule type" value="Genomic_DNA"/>
</dbReference>
<reference evidence="3" key="1">
    <citation type="submission" date="2016-10" db="EMBL/GenBank/DDBJ databases">
        <authorList>
            <person name="Varghese N."/>
            <person name="Submissions S."/>
        </authorList>
    </citation>
    <scope>NUCLEOTIDE SEQUENCE [LARGE SCALE GENOMIC DNA]</scope>
    <source>
        <strain evidence="3">CGMCC 4.7042</strain>
    </source>
</reference>
<keyword evidence="3" id="KW-1185">Reference proteome</keyword>
<protein>
    <submittedName>
        <fullName evidence="2">Uncharacterized protein</fullName>
    </submittedName>
</protein>
<sequence>MSTGYQARLRRIGRWWAVDIPELAIHTQCRTLDEAEDMAREAVAEALGMRPDAVTVDLVVPEFAPLLHAVTEARRRRAAADSAEREALSGAVRTLVEDLRMSQGDACRLLGMSHQTVARLSPARGSADTRPWHLDQQPAPRSGGFGSGGRVGGGGAGVGGRRAAGGGVGSGGGFGGGDGTAGAGGTGTGGPGAGYDAYGHQRPAESRPGGSPHTGDKARPLGHRAASSTVRPQWAVAEDEL</sequence>
<organism evidence="2 3">
    <name type="scientific">Streptomyces wuyuanensis</name>
    <dbReference type="NCBI Taxonomy" id="1196353"/>
    <lineage>
        <taxon>Bacteria</taxon>
        <taxon>Bacillati</taxon>
        <taxon>Actinomycetota</taxon>
        <taxon>Actinomycetes</taxon>
        <taxon>Kitasatosporales</taxon>
        <taxon>Streptomycetaceae</taxon>
        <taxon>Streptomyces</taxon>
    </lineage>
</organism>
<feature type="region of interest" description="Disordered" evidence="1">
    <location>
        <begin position="120"/>
        <end position="163"/>
    </location>
</feature>
<feature type="compositionally biased region" description="Gly residues" evidence="1">
    <location>
        <begin position="143"/>
        <end position="163"/>
    </location>
</feature>
<evidence type="ECO:0000256" key="1">
    <source>
        <dbReference type="SAM" id="MobiDB-lite"/>
    </source>
</evidence>
<feature type="region of interest" description="Disordered" evidence="1">
    <location>
        <begin position="179"/>
        <end position="241"/>
    </location>
</feature>
<dbReference type="AlphaFoldDB" id="A0A1G9ZK29"/>
<dbReference type="GeneID" id="40832757"/>
<dbReference type="RefSeq" id="WP_093659532.1">
    <property type="nucleotide sequence ID" value="NZ_FNHI01000021.1"/>
</dbReference>
<proteinExistence type="predicted"/>
<dbReference type="STRING" id="1196353.SAMN05444921_121182"/>
<accession>A0A1G9ZK29</accession>